<keyword evidence="7 10" id="KW-0472">Membrane</keyword>
<keyword evidence="5" id="KW-0552">Olfaction</keyword>
<sequence length="378" mass="43386">IDLDWAIGINRISLKILGLWPDDKLSRRQKFLADLRAIIIFTTMLCTSVIPGILALLRVWGDMIAMADNMQIGLPFSVTVLKFIIMWFHKRDLEPVINMIVEDWLRTKTVQERDTMVKQARIARIMVMFGCTMMTFASIILIIPPCFGYTTRYLTNLTDPGRPMLVQTYYLRDITETPLYEIVIFAQAISILMAAISYTGIDTFLCLLVFHICAQMEILKERFLSLNNFKDFGIGLSFNIEDHLRLIRSVDVIDNTFNLMLLALLVFFATLFCLQGFLIVNIIDGSGEGVSIMRICWLVSILINTFAHMCLYCVVGEILIAKGEGIFYAVYNYTWYLRTPNEAKNLMLIMIRAERPLYITAGRIFPMTLSMFCSVRCL</sequence>
<evidence type="ECO:0000256" key="2">
    <source>
        <dbReference type="ARBA" id="ARBA00022475"/>
    </source>
</evidence>
<dbReference type="Pfam" id="PF02949">
    <property type="entry name" value="7tm_6"/>
    <property type="match status" value="1"/>
</dbReference>
<feature type="transmembrane region" description="Helical" evidence="10">
    <location>
        <begin position="37"/>
        <end position="60"/>
    </location>
</feature>
<feature type="transmembrane region" description="Helical" evidence="10">
    <location>
        <begin position="257"/>
        <end position="280"/>
    </location>
</feature>
<dbReference type="GO" id="GO:0005549">
    <property type="term" value="F:odorant binding"/>
    <property type="evidence" value="ECO:0007669"/>
    <property type="project" value="InterPro"/>
</dbReference>
<dbReference type="AlphaFoldDB" id="A0A151WTZ4"/>
<keyword evidence="9" id="KW-0807">Transducer</keyword>
<dbReference type="GO" id="GO:0005886">
    <property type="term" value="C:plasma membrane"/>
    <property type="evidence" value="ECO:0007669"/>
    <property type="project" value="UniProtKB-SubCell"/>
</dbReference>
<keyword evidence="4 10" id="KW-0812">Transmembrane</keyword>
<feature type="transmembrane region" description="Helical" evidence="10">
    <location>
        <begin position="122"/>
        <end position="143"/>
    </location>
</feature>
<evidence type="ECO:0000256" key="10">
    <source>
        <dbReference type="SAM" id="Phobius"/>
    </source>
</evidence>
<keyword evidence="6 10" id="KW-1133">Transmembrane helix</keyword>
<reference evidence="11 12" key="1">
    <citation type="submission" date="2015-09" db="EMBL/GenBank/DDBJ databases">
        <title>Trachymyrmex zeteki WGS genome.</title>
        <authorList>
            <person name="Nygaard S."/>
            <person name="Hu H."/>
            <person name="Boomsma J."/>
            <person name="Zhang G."/>
        </authorList>
    </citation>
    <scope>NUCLEOTIDE SEQUENCE [LARGE SCALE GENOMIC DNA]</scope>
    <source>
        <strain evidence="11">Tzet28-1</strain>
        <tissue evidence="11">Whole body</tissue>
    </source>
</reference>
<organism evidence="11 12">
    <name type="scientific">Mycetomoellerius zeteki</name>
    <dbReference type="NCBI Taxonomy" id="64791"/>
    <lineage>
        <taxon>Eukaryota</taxon>
        <taxon>Metazoa</taxon>
        <taxon>Ecdysozoa</taxon>
        <taxon>Arthropoda</taxon>
        <taxon>Hexapoda</taxon>
        <taxon>Insecta</taxon>
        <taxon>Pterygota</taxon>
        <taxon>Neoptera</taxon>
        <taxon>Endopterygota</taxon>
        <taxon>Hymenoptera</taxon>
        <taxon>Apocrita</taxon>
        <taxon>Aculeata</taxon>
        <taxon>Formicoidea</taxon>
        <taxon>Formicidae</taxon>
        <taxon>Myrmicinae</taxon>
        <taxon>Mycetomoellerius</taxon>
    </lineage>
</organism>
<evidence type="ECO:0000256" key="8">
    <source>
        <dbReference type="ARBA" id="ARBA00023170"/>
    </source>
</evidence>
<dbReference type="PANTHER" id="PTHR21137:SF35">
    <property type="entry name" value="ODORANT RECEPTOR 19A-RELATED"/>
    <property type="match status" value="1"/>
</dbReference>
<feature type="non-terminal residue" evidence="11">
    <location>
        <position position="1"/>
    </location>
</feature>
<feature type="transmembrane region" description="Helical" evidence="10">
    <location>
        <begin position="292"/>
        <end position="315"/>
    </location>
</feature>
<dbReference type="PANTHER" id="PTHR21137">
    <property type="entry name" value="ODORANT RECEPTOR"/>
    <property type="match status" value="1"/>
</dbReference>
<dbReference type="GO" id="GO:0007165">
    <property type="term" value="P:signal transduction"/>
    <property type="evidence" value="ECO:0007669"/>
    <property type="project" value="UniProtKB-KW"/>
</dbReference>
<keyword evidence="12" id="KW-1185">Reference proteome</keyword>
<accession>A0A151WTZ4</accession>
<evidence type="ECO:0000256" key="3">
    <source>
        <dbReference type="ARBA" id="ARBA00022606"/>
    </source>
</evidence>
<keyword evidence="2" id="KW-1003">Cell membrane</keyword>
<evidence type="ECO:0000256" key="4">
    <source>
        <dbReference type="ARBA" id="ARBA00022692"/>
    </source>
</evidence>
<protein>
    <submittedName>
        <fullName evidence="11">Odorant receptor 43a</fullName>
    </submittedName>
</protein>
<gene>
    <name evidence="11" type="ORF">ALC60_09614</name>
</gene>
<feature type="transmembrane region" description="Helical" evidence="10">
    <location>
        <begin position="72"/>
        <end position="89"/>
    </location>
</feature>
<dbReference type="InterPro" id="IPR004117">
    <property type="entry name" value="7tm6_olfct_rcpt"/>
</dbReference>
<evidence type="ECO:0000256" key="7">
    <source>
        <dbReference type="ARBA" id="ARBA00023136"/>
    </source>
</evidence>
<name>A0A151WTZ4_9HYME</name>
<dbReference type="EMBL" id="KQ982748">
    <property type="protein sequence ID" value="KYQ51323.1"/>
    <property type="molecule type" value="Genomic_DNA"/>
</dbReference>
<evidence type="ECO:0000256" key="1">
    <source>
        <dbReference type="ARBA" id="ARBA00004651"/>
    </source>
</evidence>
<evidence type="ECO:0000313" key="11">
    <source>
        <dbReference type="EMBL" id="KYQ51323.1"/>
    </source>
</evidence>
<comment type="subcellular location">
    <subcellularLocation>
        <location evidence="1">Cell membrane</location>
        <topology evidence="1">Multi-pass membrane protein</topology>
    </subcellularLocation>
</comment>
<feature type="transmembrane region" description="Helical" evidence="10">
    <location>
        <begin position="182"/>
        <end position="210"/>
    </location>
</feature>
<evidence type="ECO:0000256" key="9">
    <source>
        <dbReference type="ARBA" id="ARBA00023224"/>
    </source>
</evidence>
<evidence type="ECO:0000256" key="6">
    <source>
        <dbReference type="ARBA" id="ARBA00022989"/>
    </source>
</evidence>
<keyword evidence="3" id="KW-0716">Sensory transduction</keyword>
<evidence type="ECO:0000313" key="12">
    <source>
        <dbReference type="Proteomes" id="UP000075809"/>
    </source>
</evidence>
<dbReference type="Proteomes" id="UP000075809">
    <property type="component" value="Unassembled WGS sequence"/>
</dbReference>
<dbReference type="GO" id="GO:0004984">
    <property type="term" value="F:olfactory receptor activity"/>
    <property type="evidence" value="ECO:0007669"/>
    <property type="project" value="InterPro"/>
</dbReference>
<keyword evidence="8 11" id="KW-0675">Receptor</keyword>
<evidence type="ECO:0000256" key="5">
    <source>
        <dbReference type="ARBA" id="ARBA00022725"/>
    </source>
</evidence>
<proteinExistence type="predicted"/>